<keyword evidence="9" id="KW-1185">Reference proteome</keyword>
<name>A0A074MT01_ERYLO</name>
<sequence length="399" mass="42510">MSEAEPNDTTALEHWSFLLILAAVSILLVWVSWPFVGPLMWATLAAIMFQPLYRWTLIKTRGRRNPAAALSLLIIFVAVLLPALWLGSMVANEAIKLVNAFQEEPIDIVAWVNETYAMLPADMKKFAAENGFANFSAIQDRLQGVLGESAGMIAQQALSIGSGALGFVLSFGIGLYVLFFLLRDGSRIGETILHSAPIDRAIADRLSDRFLGVVRAVIKGSGVVGIIQGTIGGIVLAIAGVPSALLLGVLMAILALIPAVGTALVWAPAGVWLILAGQVWQGVFVLGAGFIIISSVDNVLRPILVGRDTGIPDWIVLVTTLGGISLAGFSGIVLGPLVAGMFLASWSIFQEQRAEDEEAAARYRMRVGPDGKARSDEELDALERLSDEGPTHTAAMQEG</sequence>
<evidence type="ECO:0000256" key="3">
    <source>
        <dbReference type="ARBA" id="ARBA00022692"/>
    </source>
</evidence>
<organism evidence="8 9">
    <name type="scientific">Erythrobacter longus</name>
    <dbReference type="NCBI Taxonomy" id="1044"/>
    <lineage>
        <taxon>Bacteria</taxon>
        <taxon>Pseudomonadati</taxon>
        <taxon>Pseudomonadota</taxon>
        <taxon>Alphaproteobacteria</taxon>
        <taxon>Sphingomonadales</taxon>
        <taxon>Erythrobacteraceae</taxon>
        <taxon>Erythrobacter/Porphyrobacter group</taxon>
        <taxon>Erythrobacter</taxon>
    </lineage>
</organism>
<proteinExistence type="inferred from homology"/>
<feature type="transmembrane region" description="Helical" evidence="7">
    <location>
        <begin position="245"/>
        <end position="266"/>
    </location>
</feature>
<evidence type="ECO:0000256" key="5">
    <source>
        <dbReference type="ARBA" id="ARBA00023136"/>
    </source>
</evidence>
<evidence type="ECO:0000256" key="6">
    <source>
        <dbReference type="SAM" id="MobiDB-lite"/>
    </source>
</evidence>
<dbReference type="STRING" id="1044.EH31_15130"/>
<evidence type="ECO:0000313" key="9">
    <source>
        <dbReference type="Proteomes" id="UP000027647"/>
    </source>
</evidence>
<dbReference type="RefSeq" id="WP_081853431.1">
    <property type="nucleotide sequence ID" value="NZ_JMIW01000007.1"/>
</dbReference>
<dbReference type="eggNOG" id="COG0628">
    <property type="taxonomic scope" value="Bacteria"/>
</dbReference>
<feature type="region of interest" description="Disordered" evidence="6">
    <location>
        <begin position="366"/>
        <end position="399"/>
    </location>
</feature>
<feature type="transmembrane region" description="Helical" evidence="7">
    <location>
        <begin position="12"/>
        <end position="33"/>
    </location>
</feature>
<comment type="similarity">
    <text evidence="2">Belongs to the autoinducer-2 exporter (AI-2E) (TC 2.A.86) family.</text>
</comment>
<dbReference type="GO" id="GO:0016020">
    <property type="term" value="C:membrane"/>
    <property type="evidence" value="ECO:0007669"/>
    <property type="project" value="UniProtKB-SubCell"/>
</dbReference>
<dbReference type="AlphaFoldDB" id="A0A074MT01"/>
<keyword evidence="3 7" id="KW-0812">Transmembrane</keyword>
<feature type="transmembrane region" description="Helical" evidence="7">
    <location>
        <begin position="216"/>
        <end position="239"/>
    </location>
</feature>
<evidence type="ECO:0000256" key="2">
    <source>
        <dbReference type="ARBA" id="ARBA00009773"/>
    </source>
</evidence>
<evidence type="ECO:0000256" key="4">
    <source>
        <dbReference type="ARBA" id="ARBA00022989"/>
    </source>
</evidence>
<feature type="transmembrane region" description="Helical" evidence="7">
    <location>
        <begin position="273"/>
        <end position="294"/>
    </location>
</feature>
<dbReference type="InterPro" id="IPR002549">
    <property type="entry name" value="AI-2E-like"/>
</dbReference>
<evidence type="ECO:0000256" key="1">
    <source>
        <dbReference type="ARBA" id="ARBA00004141"/>
    </source>
</evidence>
<protein>
    <submittedName>
        <fullName evidence="8">Membrane protein</fullName>
    </submittedName>
</protein>
<comment type="subcellular location">
    <subcellularLocation>
        <location evidence="1">Membrane</location>
        <topology evidence="1">Multi-pass membrane protein</topology>
    </subcellularLocation>
</comment>
<comment type="caution">
    <text evidence="8">The sequence shown here is derived from an EMBL/GenBank/DDBJ whole genome shotgun (WGS) entry which is preliminary data.</text>
</comment>
<evidence type="ECO:0000313" key="8">
    <source>
        <dbReference type="EMBL" id="KEO88767.1"/>
    </source>
</evidence>
<dbReference type="Pfam" id="PF01594">
    <property type="entry name" value="AI-2E_transport"/>
    <property type="match status" value="1"/>
</dbReference>
<dbReference type="PANTHER" id="PTHR21716:SF4">
    <property type="entry name" value="TRANSMEMBRANE PROTEIN 245"/>
    <property type="match status" value="1"/>
</dbReference>
<feature type="transmembrane region" description="Helical" evidence="7">
    <location>
        <begin position="67"/>
        <end position="87"/>
    </location>
</feature>
<feature type="transmembrane region" description="Helical" evidence="7">
    <location>
        <begin position="314"/>
        <end position="343"/>
    </location>
</feature>
<evidence type="ECO:0000256" key="7">
    <source>
        <dbReference type="SAM" id="Phobius"/>
    </source>
</evidence>
<gene>
    <name evidence="8" type="ORF">EH31_15130</name>
</gene>
<keyword evidence="5 7" id="KW-0472">Membrane</keyword>
<accession>A0A074MT01</accession>
<feature type="transmembrane region" description="Helical" evidence="7">
    <location>
        <begin position="157"/>
        <end position="182"/>
    </location>
</feature>
<keyword evidence="4 7" id="KW-1133">Transmembrane helix</keyword>
<dbReference type="EMBL" id="JMIW01000007">
    <property type="protein sequence ID" value="KEO88767.1"/>
    <property type="molecule type" value="Genomic_DNA"/>
</dbReference>
<dbReference type="PANTHER" id="PTHR21716">
    <property type="entry name" value="TRANSMEMBRANE PROTEIN"/>
    <property type="match status" value="1"/>
</dbReference>
<reference evidence="8 9" key="1">
    <citation type="submission" date="2014-04" db="EMBL/GenBank/DDBJ databases">
        <title>A comprehensive comparison of genomes of Erythrobacter spp. strains.</title>
        <authorList>
            <person name="Zheng Q."/>
        </authorList>
    </citation>
    <scope>NUCLEOTIDE SEQUENCE [LARGE SCALE GENOMIC DNA]</scope>
    <source>
        <strain evidence="8 9">DSM 6997</strain>
    </source>
</reference>
<feature type="compositionally biased region" description="Basic and acidic residues" evidence="6">
    <location>
        <begin position="367"/>
        <end position="390"/>
    </location>
</feature>
<dbReference type="Proteomes" id="UP000027647">
    <property type="component" value="Unassembled WGS sequence"/>
</dbReference>